<feature type="domain" description="Protein kinase" evidence="8">
    <location>
        <begin position="636"/>
        <end position="1236"/>
    </location>
</feature>
<feature type="compositionally biased region" description="Gly residues" evidence="7">
    <location>
        <begin position="787"/>
        <end position="798"/>
    </location>
</feature>
<feature type="region of interest" description="Disordered" evidence="7">
    <location>
        <begin position="575"/>
        <end position="611"/>
    </location>
</feature>
<dbReference type="PANTHER" id="PTHR44329">
    <property type="entry name" value="SERINE/THREONINE-PROTEIN KINASE TNNI3K-RELATED"/>
    <property type="match status" value="1"/>
</dbReference>
<dbReference type="PROSITE" id="PS00108">
    <property type="entry name" value="PROTEIN_KINASE_ST"/>
    <property type="match status" value="1"/>
</dbReference>
<evidence type="ECO:0000256" key="1">
    <source>
        <dbReference type="ARBA" id="ARBA00022527"/>
    </source>
</evidence>
<comment type="caution">
    <text evidence="9">The sequence shown here is derived from an EMBL/GenBank/DDBJ whole genome shotgun (WGS) entry which is preliminary data.</text>
</comment>
<dbReference type="InterPro" id="IPR001245">
    <property type="entry name" value="Ser-Thr/Tyr_kinase_cat_dom"/>
</dbReference>
<feature type="compositionally biased region" description="Low complexity" evidence="7">
    <location>
        <begin position="856"/>
        <end position="865"/>
    </location>
</feature>
<feature type="binding site" evidence="6">
    <location>
        <position position="663"/>
    </location>
    <ligand>
        <name>ATP</name>
        <dbReference type="ChEBI" id="CHEBI:30616"/>
    </ligand>
</feature>
<organism evidence="9 10">
    <name type="scientific">Edaphochlamys debaryana</name>
    <dbReference type="NCBI Taxonomy" id="47281"/>
    <lineage>
        <taxon>Eukaryota</taxon>
        <taxon>Viridiplantae</taxon>
        <taxon>Chlorophyta</taxon>
        <taxon>core chlorophytes</taxon>
        <taxon>Chlorophyceae</taxon>
        <taxon>CS clade</taxon>
        <taxon>Chlamydomonadales</taxon>
        <taxon>Chlamydomonadales incertae sedis</taxon>
        <taxon>Edaphochlamys</taxon>
    </lineage>
</organism>
<protein>
    <recommendedName>
        <fullName evidence="8">Protein kinase domain-containing protein</fullName>
    </recommendedName>
</protein>
<keyword evidence="1" id="KW-0723">Serine/threonine-protein kinase</keyword>
<feature type="compositionally biased region" description="Low complexity" evidence="7">
    <location>
        <begin position="100"/>
        <end position="111"/>
    </location>
</feature>
<feature type="region of interest" description="Disordered" evidence="7">
    <location>
        <begin position="100"/>
        <end position="127"/>
    </location>
</feature>
<feature type="compositionally biased region" description="Low complexity" evidence="7">
    <location>
        <begin position="1282"/>
        <end position="1291"/>
    </location>
</feature>
<dbReference type="EMBL" id="JAEHOE010000068">
    <property type="protein sequence ID" value="KAG2489904.1"/>
    <property type="molecule type" value="Genomic_DNA"/>
</dbReference>
<feature type="compositionally biased region" description="Gly residues" evidence="7">
    <location>
        <begin position="807"/>
        <end position="818"/>
    </location>
</feature>
<dbReference type="GO" id="GO:0004674">
    <property type="term" value="F:protein serine/threonine kinase activity"/>
    <property type="evidence" value="ECO:0007669"/>
    <property type="project" value="UniProtKB-KW"/>
</dbReference>
<evidence type="ECO:0000256" key="6">
    <source>
        <dbReference type="PROSITE-ProRule" id="PRU10141"/>
    </source>
</evidence>
<name>A0A835Y2J4_9CHLO</name>
<keyword evidence="2" id="KW-0808">Transferase</keyword>
<evidence type="ECO:0000256" key="7">
    <source>
        <dbReference type="SAM" id="MobiDB-lite"/>
    </source>
</evidence>
<accession>A0A835Y2J4</accession>
<feature type="region of interest" description="Disordered" evidence="7">
    <location>
        <begin position="852"/>
        <end position="933"/>
    </location>
</feature>
<dbReference type="PANTHER" id="PTHR44329:SF214">
    <property type="entry name" value="PROTEIN KINASE DOMAIN-CONTAINING PROTEIN"/>
    <property type="match status" value="1"/>
</dbReference>
<dbReference type="SUPFAM" id="SSF56112">
    <property type="entry name" value="Protein kinase-like (PK-like)"/>
    <property type="match status" value="1"/>
</dbReference>
<evidence type="ECO:0000313" key="10">
    <source>
        <dbReference type="Proteomes" id="UP000612055"/>
    </source>
</evidence>
<dbReference type="PROSITE" id="PS00107">
    <property type="entry name" value="PROTEIN_KINASE_ATP"/>
    <property type="match status" value="1"/>
</dbReference>
<feature type="region of interest" description="Disordered" evidence="7">
    <location>
        <begin position="777"/>
        <end position="839"/>
    </location>
</feature>
<keyword evidence="10" id="KW-1185">Reference proteome</keyword>
<evidence type="ECO:0000256" key="4">
    <source>
        <dbReference type="ARBA" id="ARBA00022777"/>
    </source>
</evidence>
<feature type="compositionally biased region" description="Gly residues" evidence="7">
    <location>
        <begin position="1041"/>
        <end position="1063"/>
    </location>
</feature>
<feature type="compositionally biased region" description="Low complexity" evidence="7">
    <location>
        <begin position="1064"/>
        <end position="1082"/>
    </location>
</feature>
<feature type="compositionally biased region" description="Gly residues" evidence="7">
    <location>
        <begin position="1292"/>
        <end position="1301"/>
    </location>
</feature>
<evidence type="ECO:0000256" key="5">
    <source>
        <dbReference type="ARBA" id="ARBA00022840"/>
    </source>
</evidence>
<keyword evidence="3 6" id="KW-0547">Nucleotide-binding</keyword>
<feature type="compositionally biased region" description="Low complexity" evidence="7">
    <location>
        <begin position="998"/>
        <end position="1021"/>
    </location>
</feature>
<dbReference type="PROSITE" id="PS50011">
    <property type="entry name" value="PROTEIN_KINASE_DOM"/>
    <property type="match status" value="1"/>
</dbReference>
<feature type="compositionally biased region" description="Gly residues" evidence="7">
    <location>
        <begin position="486"/>
        <end position="499"/>
    </location>
</feature>
<keyword evidence="5 6" id="KW-0067">ATP-binding</keyword>
<feature type="compositionally biased region" description="Pro residues" evidence="7">
    <location>
        <begin position="217"/>
        <end position="241"/>
    </location>
</feature>
<evidence type="ECO:0000256" key="3">
    <source>
        <dbReference type="ARBA" id="ARBA00022741"/>
    </source>
</evidence>
<gene>
    <name evidence="9" type="ORF">HYH03_011706</name>
</gene>
<dbReference type="GO" id="GO:0005524">
    <property type="term" value="F:ATP binding"/>
    <property type="evidence" value="ECO:0007669"/>
    <property type="project" value="UniProtKB-UniRule"/>
</dbReference>
<sequence length="1333" mass="133109">MALGGGRFAPGPNLLARTRPRRALLQQAGLDPAATRAAPNSSSLFALLRDPRVTLILLPFDLTLRPEDATLQPVLISRNLTLWGGPEAAARAAALGLSTGATGSGADSSPGGTPGGPAPSVSPSGDGSATNTVVYVTRLDWGFAAARVKLAAGVVMVLRDVELYRAHSRISAHLDFLAASPNASLVLERIVLHRVACLPLQLALENWRTFPRTYDPPAAPAPPGGRAAPSPPPPPPAPPNSPGLWTVEGTPEASSEISLDRGIHCFVLQPADRSMGRAVAAASIRARSAAAPPAGVPVGLAICHSPYVHLRDVAYTTQLLDSMLANNGGYRLDYVNSTMVCDYEVDPACITVRGAERCLSDELAAHQADAEAAASGAGAAAAEGRGGGGSGTEPQALGLALGLGLGLGIPLLIICGLGLFCYGCRRRQHHPSESSLASLSSFWKFRRGPGFDPRPSTELSVVQEPSGPEGAAGAAAAGARRAKPEGGPGSRGGTEGGAAAGTSSSNTEPEGRQAGDGTHGRGGNMLLAGRASDKTAPDDGIGWTGMLNCFSESSRTRAANAAAAARALVPAASALSSGRGGVVGQGGSGSGSQRPGQGQRRGLEGVDEGGGFMQLEPSRVEAVRRQLAASRREVTVQILEPLGQGSFARVYKASWQGTIVALKVLVLPPSLTNDERLQQIAVMEAAVSSATSHPNLVQTYSYSFKAVLDSTHTASSRRASQEGGRPLLPGSGGAAGSSETQDARPHGYELQLVLEYCDLGTLRQALDRGAFHRGMPGATATPAGSEVGAGGHPSGAGVPGAAAATPFGGGGSPFGGSGIPEAGIYPDPSTASARVSEDVGSTMASARTIVAPPPAAHAGGLLLPPRSASEGNKPPPSQLVPDPPVEAQSGSVSQAQSPPHHAPPAPAPLAPAASAPPTPSTPAPGPAASGVPRLAAAASAPPLSAPPRPALRYSLMLALAADTASALLHLHANGIVHGDVKASNVLLKSGAGAGRTPSTGTGIAPTASTGTTAGVVTSPGISTGGTGAGSAGPAPRPTAGFGSGGGMGSGSGAGPGIGSGGAGPSVSVPAASRGPSASAAVPRRMTGYNPVARSSAGLGGGEDYFERLLPSGVVAKLSDFGLATHIDDGIETHVSALAAQGTLTHMAPELLLHGHISKHADTYAYGIMLYELLTADKAHRGQPRALLPHMVALKGLRPSFPAWAPPDYRALVESCWAAEPRKRPDFATILSELQRMRDAAAEEATRQPGTGGAVTPSGVTGPGGVLTASGWLELPQPAFSPSASGSGLAVGSRGGGGGGAGSSLQLGTTEIAALMASTVTGVTAGAAAGGSLE</sequence>
<dbReference type="Gene3D" id="1.10.510.10">
    <property type="entry name" value="Transferase(Phosphotransferase) domain 1"/>
    <property type="match status" value="1"/>
</dbReference>
<dbReference type="InterPro" id="IPR008271">
    <property type="entry name" value="Ser/Thr_kinase_AS"/>
</dbReference>
<dbReference type="InterPro" id="IPR011009">
    <property type="entry name" value="Kinase-like_dom_sf"/>
</dbReference>
<feature type="compositionally biased region" description="Low complexity" evidence="7">
    <location>
        <begin position="591"/>
        <end position="600"/>
    </location>
</feature>
<evidence type="ECO:0000259" key="8">
    <source>
        <dbReference type="PROSITE" id="PS50011"/>
    </source>
</evidence>
<evidence type="ECO:0000256" key="2">
    <source>
        <dbReference type="ARBA" id="ARBA00022679"/>
    </source>
</evidence>
<keyword evidence="4" id="KW-0418">Kinase</keyword>
<feature type="region of interest" description="Disordered" evidence="7">
    <location>
        <begin position="1238"/>
        <end position="1260"/>
    </location>
</feature>
<feature type="region of interest" description="Disordered" evidence="7">
    <location>
        <begin position="215"/>
        <end position="251"/>
    </location>
</feature>
<dbReference type="Proteomes" id="UP000612055">
    <property type="component" value="Unassembled WGS sequence"/>
</dbReference>
<dbReference type="InterPro" id="IPR051681">
    <property type="entry name" value="Ser/Thr_Kinases-Pseudokinases"/>
</dbReference>
<feature type="compositionally biased region" description="Gly residues" evidence="7">
    <location>
        <begin position="578"/>
        <end position="590"/>
    </location>
</feature>
<dbReference type="Gene3D" id="3.30.200.20">
    <property type="entry name" value="Phosphorylase Kinase, domain 1"/>
    <property type="match status" value="1"/>
</dbReference>
<feature type="compositionally biased region" description="Pro residues" evidence="7">
    <location>
        <begin position="900"/>
        <end position="925"/>
    </location>
</feature>
<feature type="compositionally biased region" description="Low complexity" evidence="7">
    <location>
        <begin position="1031"/>
        <end position="1040"/>
    </location>
</feature>
<feature type="region of interest" description="Disordered" evidence="7">
    <location>
        <begin position="452"/>
        <end position="540"/>
    </location>
</feature>
<dbReference type="OrthoDB" id="549374at2759"/>
<feature type="compositionally biased region" description="Low complexity" evidence="7">
    <location>
        <begin position="118"/>
        <end position="127"/>
    </location>
</feature>
<feature type="region of interest" description="Disordered" evidence="7">
    <location>
        <begin position="713"/>
        <end position="744"/>
    </location>
</feature>
<evidence type="ECO:0000313" key="9">
    <source>
        <dbReference type="EMBL" id="KAG2489904.1"/>
    </source>
</evidence>
<dbReference type="SMART" id="SM00220">
    <property type="entry name" value="S_TKc"/>
    <property type="match status" value="1"/>
</dbReference>
<feature type="region of interest" description="Disordered" evidence="7">
    <location>
        <begin position="1282"/>
        <end position="1302"/>
    </location>
</feature>
<feature type="region of interest" description="Disordered" evidence="7">
    <location>
        <begin position="993"/>
        <end position="1082"/>
    </location>
</feature>
<dbReference type="Pfam" id="PF07714">
    <property type="entry name" value="PK_Tyr_Ser-Thr"/>
    <property type="match status" value="1"/>
</dbReference>
<proteinExistence type="predicted"/>
<dbReference type="InterPro" id="IPR017441">
    <property type="entry name" value="Protein_kinase_ATP_BS"/>
</dbReference>
<feature type="compositionally biased region" description="Low complexity" evidence="7">
    <location>
        <begin position="467"/>
        <end position="479"/>
    </location>
</feature>
<feature type="compositionally biased region" description="Pro residues" evidence="7">
    <location>
        <begin position="873"/>
        <end position="884"/>
    </location>
</feature>
<dbReference type="InterPro" id="IPR000719">
    <property type="entry name" value="Prot_kinase_dom"/>
</dbReference>
<reference evidence="9" key="1">
    <citation type="journal article" date="2020" name="bioRxiv">
        <title>Comparative genomics of Chlamydomonas.</title>
        <authorList>
            <person name="Craig R.J."/>
            <person name="Hasan A.R."/>
            <person name="Ness R.W."/>
            <person name="Keightley P.D."/>
        </authorList>
    </citation>
    <scope>NUCLEOTIDE SEQUENCE</scope>
    <source>
        <strain evidence="9">CCAP 11/70</strain>
    </source>
</reference>